<dbReference type="Gene3D" id="2.60.40.2310">
    <property type="match status" value="1"/>
</dbReference>
<gene>
    <name evidence="14" type="ORF">Sradi_3384900</name>
</gene>
<evidence type="ECO:0000256" key="4">
    <source>
        <dbReference type="ARBA" id="ARBA00022729"/>
    </source>
</evidence>
<feature type="active site" description="Charge relay system" evidence="8 9">
    <location>
        <position position="163"/>
    </location>
</feature>
<dbReference type="InterPro" id="IPR036852">
    <property type="entry name" value="Peptidase_S8/S53_dom_sf"/>
</dbReference>
<dbReference type="Pfam" id="PF05922">
    <property type="entry name" value="Inhibitor_I9"/>
    <property type="match status" value="1"/>
</dbReference>
<dbReference type="GO" id="GO:0005576">
    <property type="term" value="C:extracellular region"/>
    <property type="evidence" value="ECO:0007669"/>
    <property type="project" value="UniProtKB-SubCell"/>
</dbReference>
<dbReference type="InterPro" id="IPR045051">
    <property type="entry name" value="SBT"/>
</dbReference>
<dbReference type="PROSITE" id="PS51892">
    <property type="entry name" value="SUBTILASE"/>
    <property type="match status" value="1"/>
</dbReference>
<keyword evidence="5 9" id="KW-0378">Hydrolase</keyword>
<dbReference type="CDD" id="cd04852">
    <property type="entry name" value="Peptidases_S8_3"/>
    <property type="match status" value="1"/>
</dbReference>
<evidence type="ECO:0000259" key="11">
    <source>
        <dbReference type="Pfam" id="PF00082"/>
    </source>
</evidence>
<dbReference type="InterPro" id="IPR015500">
    <property type="entry name" value="Peptidase_S8_subtilisin-rel"/>
</dbReference>
<dbReference type="CDD" id="cd02120">
    <property type="entry name" value="PA_subtilisin_like"/>
    <property type="match status" value="1"/>
</dbReference>
<dbReference type="InterPro" id="IPR010259">
    <property type="entry name" value="S8pro/Inhibitor_I9"/>
</dbReference>
<name>A0AAW2R3J2_SESRA</name>
<organism evidence="14">
    <name type="scientific">Sesamum radiatum</name>
    <name type="common">Black benniseed</name>
    <dbReference type="NCBI Taxonomy" id="300843"/>
    <lineage>
        <taxon>Eukaryota</taxon>
        <taxon>Viridiplantae</taxon>
        <taxon>Streptophyta</taxon>
        <taxon>Embryophyta</taxon>
        <taxon>Tracheophyta</taxon>
        <taxon>Spermatophyta</taxon>
        <taxon>Magnoliopsida</taxon>
        <taxon>eudicotyledons</taxon>
        <taxon>Gunneridae</taxon>
        <taxon>Pentapetalae</taxon>
        <taxon>asterids</taxon>
        <taxon>lamiids</taxon>
        <taxon>Lamiales</taxon>
        <taxon>Pedaliaceae</taxon>
        <taxon>Sesamum</taxon>
    </lineage>
</organism>
<dbReference type="SUPFAM" id="SSF52743">
    <property type="entry name" value="Subtilisin-like"/>
    <property type="match status" value="1"/>
</dbReference>
<evidence type="ECO:0000259" key="13">
    <source>
        <dbReference type="Pfam" id="PF17766"/>
    </source>
</evidence>
<sequence length="722" mass="77238">MLLAMLFDEGTYKKLYSYRHLINGFAVHISPEQAEILGRAPGVKSVERDWKVRKLTTHTPQFLGLPTGVWPTGGGFDRAGEDIVIGFVDSGIYPHHPSFATHNTDPYGPVPKYRGKCEVDPDTKRDFCNGKIVGAQHFAEAAKAAGAFNPDIDFDSPLDGDGHGSHTAAIAAGNNGVPVRLCGFEFGKASGMAPRASSYVCLHVELLFTKRCTEYFGGFVADVVAAIDQAVHDGVDILNLSVGPNSPPATTKTTFLNPFDATLLSAVKAGVFVVQAAGNGGPFSKTVLSYSPWIASVAAAVDDRRYKNHLTLGNGNILAGIGLSPATHGNKTFTLVAANDVLLDSSVAKYSPSDCQRPEVLNKNLVEGNILLCGYSFNFVVGTKFDPVPVSTPGILITDVSKSMELIDYYNVSTPRDWTGRVKSFKAVGSIGEGLKPILHKSAPQVALFSARGPNIKDYSFRDADLLKPDILAPGSLIWAAWAPNGTDEPNYVGEGFAMISGTSMATPHIAGIAALVKQKNRHWSPAAIKSALMTTSTTLDRAERPLQAQQYSGSETMSLVPATPFDYGSGHVNPRAALDPGLIFDAGYEDYLGFLCTTPGIDALEIRNYTHTPCNYTLGHPSNLNTPSITISHLVGTQTVTRTVTNVAEEETYTITARMAPAVAIETSPPAMTLKPGMSRKFSVTLTARSVTGTYSFGEVLLKGSRGHKVRIPVVAMGYYK</sequence>
<accession>A0AAW2R3J2</accession>
<evidence type="ECO:0000256" key="6">
    <source>
        <dbReference type="ARBA" id="ARBA00022825"/>
    </source>
</evidence>
<keyword evidence="7" id="KW-0325">Glycoprotein</keyword>
<comment type="subcellular location">
    <subcellularLocation>
        <location evidence="1">Secreted</location>
    </subcellularLocation>
</comment>
<evidence type="ECO:0000256" key="1">
    <source>
        <dbReference type="ARBA" id="ARBA00004613"/>
    </source>
</evidence>
<evidence type="ECO:0000256" key="7">
    <source>
        <dbReference type="ARBA" id="ARBA00023180"/>
    </source>
</evidence>
<dbReference type="AlphaFoldDB" id="A0AAW2R3J2"/>
<keyword evidence="6 9" id="KW-0720">Serine protease</keyword>
<dbReference type="PRINTS" id="PR00723">
    <property type="entry name" value="SUBTILISIN"/>
</dbReference>
<dbReference type="GO" id="GO:0004252">
    <property type="term" value="F:serine-type endopeptidase activity"/>
    <property type="evidence" value="ECO:0007669"/>
    <property type="project" value="UniProtKB-UniRule"/>
</dbReference>
<feature type="domain" description="Subtilisin-like protease fibronectin type-III" evidence="13">
    <location>
        <begin position="624"/>
        <end position="716"/>
    </location>
</feature>
<keyword evidence="4" id="KW-0732">Signal</keyword>
<dbReference type="Pfam" id="PF17766">
    <property type="entry name" value="fn3_6"/>
    <property type="match status" value="1"/>
</dbReference>
<protein>
    <submittedName>
        <fullName evidence="14">Subtilisin-like protease SBT2.5</fullName>
    </submittedName>
</protein>
<dbReference type="InterPro" id="IPR034197">
    <property type="entry name" value="Peptidases_S8_3"/>
</dbReference>
<dbReference type="InterPro" id="IPR037045">
    <property type="entry name" value="S8pro/Inhibitor_I9_sf"/>
</dbReference>
<dbReference type="PROSITE" id="PS00136">
    <property type="entry name" value="SUBTILASE_ASP"/>
    <property type="match status" value="1"/>
</dbReference>
<feature type="active site" description="Charge relay system" evidence="8 9">
    <location>
        <position position="89"/>
    </location>
</feature>
<comment type="caution">
    <text evidence="14">The sequence shown here is derived from an EMBL/GenBank/DDBJ whole genome shotgun (WGS) entry which is preliminary data.</text>
</comment>
<evidence type="ECO:0000256" key="9">
    <source>
        <dbReference type="PROSITE-ProRule" id="PRU01240"/>
    </source>
</evidence>
<comment type="similarity">
    <text evidence="2 9 10">Belongs to the peptidase S8 family.</text>
</comment>
<dbReference type="Gene3D" id="3.30.70.80">
    <property type="entry name" value="Peptidase S8 propeptide/proteinase inhibitor I9"/>
    <property type="match status" value="1"/>
</dbReference>
<evidence type="ECO:0000256" key="10">
    <source>
        <dbReference type="RuleBase" id="RU003355"/>
    </source>
</evidence>
<dbReference type="PROSITE" id="PS00138">
    <property type="entry name" value="SUBTILASE_SER"/>
    <property type="match status" value="1"/>
</dbReference>
<reference evidence="14" key="1">
    <citation type="submission" date="2020-06" db="EMBL/GenBank/DDBJ databases">
        <authorList>
            <person name="Li T."/>
            <person name="Hu X."/>
            <person name="Zhang T."/>
            <person name="Song X."/>
            <person name="Zhang H."/>
            <person name="Dai N."/>
            <person name="Sheng W."/>
            <person name="Hou X."/>
            <person name="Wei L."/>
        </authorList>
    </citation>
    <scope>NUCLEOTIDE SEQUENCE</scope>
    <source>
        <strain evidence="14">G02</strain>
        <tissue evidence="14">Leaf</tissue>
    </source>
</reference>
<dbReference type="EMBL" id="JACGWJ010000014">
    <property type="protein sequence ID" value="KAL0374692.1"/>
    <property type="molecule type" value="Genomic_DNA"/>
</dbReference>
<evidence type="ECO:0000256" key="8">
    <source>
        <dbReference type="PIRSR" id="PIRSR615500-1"/>
    </source>
</evidence>
<dbReference type="Gene3D" id="3.50.30.30">
    <property type="match status" value="1"/>
</dbReference>
<dbReference type="InterPro" id="IPR000209">
    <property type="entry name" value="Peptidase_S8/S53_dom"/>
</dbReference>
<feature type="domain" description="Inhibitor I9" evidence="12">
    <location>
        <begin position="8"/>
        <end position="53"/>
    </location>
</feature>
<dbReference type="InterPro" id="IPR041469">
    <property type="entry name" value="Subtilisin-like_FN3"/>
</dbReference>
<dbReference type="InterPro" id="IPR023828">
    <property type="entry name" value="Peptidase_S8_Ser-AS"/>
</dbReference>
<feature type="domain" description="Peptidase S8/S53" evidence="11">
    <location>
        <begin position="80"/>
        <end position="541"/>
    </location>
</feature>
<dbReference type="Pfam" id="PF00082">
    <property type="entry name" value="Peptidase_S8"/>
    <property type="match status" value="1"/>
</dbReference>
<dbReference type="Gene3D" id="3.40.50.200">
    <property type="entry name" value="Peptidase S8/S53 domain"/>
    <property type="match status" value="1"/>
</dbReference>
<dbReference type="InterPro" id="IPR023827">
    <property type="entry name" value="Peptidase_S8_Asp-AS"/>
</dbReference>
<proteinExistence type="inferred from homology"/>
<evidence type="ECO:0000256" key="2">
    <source>
        <dbReference type="ARBA" id="ARBA00011073"/>
    </source>
</evidence>
<evidence type="ECO:0000256" key="3">
    <source>
        <dbReference type="ARBA" id="ARBA00022670"/>
    </source>
</evidence>
<dbReference type="PANTHER" id="PTHR10795">
    <property type="entry name" value="PROPROTEIN CONVERTASE SUBTILISIN/KEXIN"/>
    <property type="match status" value="1"/>
</dbReference>
<keyword evidence="3 9" id="KW-0645">Protease</keyword>
<evidence type="ECO:0000256" key="5">
    <source>
        <dbReference type="ARBA" id="ARBA00022801"/>
    </source>
</evidence>
<evidence type="ECO:0000313" key="14">
    <source>
        <dbReference type="EMBL" id="KAL0374692.1"/>
    </source>
</evidence>
<reference evidence="14" key="2">
    <citation type="journal article" date="2024" name="Plant">
        <title>Genomic evolution and insights into agronomic trait innovations of Sesamum species.</title>
        <authorList>
            <person name="Miao H."/>
            <person name="Wang L."/>
            <person name="Qu L."/>
            <person name="Liu H."/>
            <person name="Sun Y."/>
            <person name="Le M."/>
            <person name="Wang Q."/>
            <person name="Wei S."/>
            <person name="Zheng Y."/>
            <person name="Lin W."/>
            <person name="Duan Y."/>
            <person name="Cao H."/>
            <person name="Xiong S."/>
            <person name="Wang X."/>
            <person name="Wei L."/>
            <person name="Li C."/>
            <person name="Ma Q."/>
            <person name="Ju M."/>
            <person name="Zhao R."/>
            <person name="Li G."/>
            <person name="Mu C."/>
            <person name="Tian Q."/>
            <person name="Mei H."/>
            <person name="Zhang T."/>
            <person name="Gao T."/>
            <person name="Zhang H."/>
        </authorList>
    </citation>
    <scope>NUCLEOTIDE SEQUENCE</scope>
    <source>
        <strain evidence="14">G02</strain>
    </source>
</reference>
<evidence type="ECO:0000259" key="12">
    <source>
        <dbReference type="Pfam" id="PF05922"/>
    </source>
</evidence>
<feature type="active site" description="Charge relay system" evidence="8 9">
    <location>
        <position position="504"/>
    </location>
</feature>
<dbReference type="GO" id="GO:0006508">
    <property type="term" value="P:proteolysis"/>
    <property type="evidence" value="ECO:0007669"/>
    <property type="project" value="UniProtKB-KW"/>
</dbReference>